<dbReference type="PANTHER" id="PTHR31541:SF28">
    <property type="entry name" value="TF-B3 DOMAIN-CONTAINING PROTEIN"/>
    <property type="match status" value="1"/>
</dbReference>
<dbReference type="Gramene" id="ESQ44722">
    <property type="protein sequence ID" value="ESQ44722"/>
    <property type="gene ID" value="EUTSA_v10003384mg"/>
</dbReference>
<dbReference type="InterPro" id="IPR015300">
    <property type="entry name" value="DNA-bd_pseudobarrel_sf"/>
</dbReference>
<feature type="compositionally biased region" description="Basic residues" evidence="6">
    <location>
        <begin position="59"/>
        <end position="71"/>
    </location>
</feature>
<dbReference type="KEGG" id="eus:EUTSA_v10003384mg"/>
<keyword evidence="3" id="KW-0238">DNA-binding</keyword>
<evidence type="ECO:0000313" key="7">
    <source>
        <dbReference type="EMBL" id="ESQ44722.1"/>
    </source>
</evidence>
<sequence>MLTIDLLSDEEDFEAVVTLFQYRQARGDFFENRRTSLTTEEEREAEHEAALGLIELRKTRAKQQNKKRKANKSQPEEVKLDGQADDEETQKLESKQQNNKKKANKSQPEEVELDGQVIDEETQKLEQDNSDDTLKFLSQRNKTKPEKLLFVDVDVVGVRSDSTRKQLNVSDVKVGQIRLLLGKKHVKKMMLQVIGNSKIIIGLGGIEVSLYRPRSHVFKMLFKMWGGGTPVLSSPKWNKFVEYYKIKLHCDFVTIWMFRHKETRQICFAVDFIRFP</sequence>
<evidence type="ECO:0000256" key="3">
    <source>
        <dbReference type="ARBA" id="ARBA00023125"/>
    </source>
</evidence>
<proteinExistence type="predicted"/>
<dbReference type="GO" id="GO:0003677">
    <property type="term" value="F:DNA binding"/>
    <property type="evidence" value="ECO:0007669"/>
    <property type="project" value="UniProtKB-KW"/>
</dbReference>
<keyword evidence="4" id="KW-0804">Transcription</keyword>
<protein>
    <recommendedName>
        <fullName evidence="9">TF-B3 domain-containing protein</fullName>
    </recommendedName>
</protein>
<dbReference type="AlphaFoldDB" id="V4LQF6"/>
<dbReference type="SUPFAM" id="SSF101936">
    <property type="entry name" value="DNA-binding pseudobarrel domain"/>
    <property type="match status" value="1"/>
</dbReference>
<accession>V4LQF6</accession>
<keyword evidence="5" id="KW-0539">Nucleus</keyword>
<dbReference type="Gene3D" id="2.40.330.10">
    <property type="entry name" value="DNA-binding pseudobarrel domain"/>
    <property type="match status" value="1"/>
</dbReference>
<evidence type="ECO:0000256" key="4">
    <source>
        <dbReference type="ARBA" id="ARBA00023163"/>
    </source>
</evidence>
<reference evidence="7 8" key="1">
    <citation type="journal article" date="2013" name="Front. Plant Sci.">
        <title>The Reference Genome of the Halophytic Plant Eutrema salsugineum.</title>
        <authorList>
            <person name="Yang R."/>
            <person name="Jarvis D.E."/>
            <person name="Chen H."/>
            <person name="Beilstein M.A."/>
            <person name="Grimwood J."/>
            <person name="Jenkins J."/>
            <person name="Shu S."/>
            <person name="Prochnik S."/>
            <person name="Xin M."/>
            <person name="Ma C."/>
            <person name="Schmutz J."/>
            <person name="Wing R.A."/>
            <person name="Mitchell-Olds T."/>
            <person name="Schumaker K.S."/>
            <person name="Wang X."/>
        </authorList>
    </citation>
    <scope>NUCLEOTIDE SEQUENCE [LARGE SCALE GENOMIC DNA]</scope>
</reference>
<evidence type="ECO:0008006" key="9">
    <source>
        <dbReference type="Google" id="ProtNLM"/>
    </source>
</evidence>
<evidence type="ECO:0000313" key="8">
    <source>
        <dbReference type="Proteomes" id="UP000030689"/>
    </source>
</evidence>
<evidence type="ECO:0000256" key="6">
    <source>
        <dbReference type="SAM" id="MobiDB-lite"/>
    </source>
</evidence>
<gene>
    <name evidence="7" type="ORF">EUTSA_v10003384mg</name>
</gene>
<dbReference type="EMBL" id="KI517441">
    <property type="protein sequence ID" value="ESQ44722.1"/>
    <property type="molecule type" value="Genomic_DNA"/>
</dbReference>
<dbReference type="InterPro" id="IPR005508">
    <property type="entry name" value="At2g31720-like"/>
</dbReference>
<dbReference type="GO" id="GO:0005634">
    <property type="term" value="C:nucleus"/>
    <property type="evidence" value="ECO:0007669"/>
    <property type="project" value="UniProtKB-SubCell"/>
</dbReference>
<evidence type="ECO:0000256" key="2">
    <source>
        <dbReference type="ARBA" id="ARBA00023015"/>
    </source>
</evidence>
<keyword evidence="2" id="KW-0805">Transcription regulation</keyword>
<organism evidence="7 8">
    <name type="scientific">Eutrema salsugineum</name>
    <name type="common">Saltwater cress</name>
    <name type="synonym">Sisymbrium salsugineum</name>
    <dbReference type="NCBI Taxonomy" id="72664"/>
    <lineage>
        <taxon>Eukaryota</taxon>
        <taxon>Viridiplantae</taxon>
        <taxon>Streptophyta</taxon>
        <taxon>Embryophyta</taxon>
        <taxon>Tracheophyta</taxon>
        <taxon>Spermatophyta</taxon>
        <taxon>Magnoliopsida</taxon>
        <taxon>eudicotyledons</taxon>
        <taxon>Gunneridae</taxon>
        <taxon>Pentapetalae</taxon>
        <taxon>rosids</taxon>
        <taxon>malvids</taxon>
        <taxon>Brassicales</taxon>
        <taxon>Brassicaceae</taxon>
        <taxon>Eutremeae</taxon>
        <taxon>Eutrema</taxon>
    </lineage>
</organism>
<feature type="region of interest" description="Disordered" evidence="6">
    <location>
        <begin position="52"/>
        <end position="115"/>
    </location>
</feature>
<keyword evidence="8" id="KW-1185">Reference proteome</keyword>
<name>V4LQF6_EUTSA</name>
<evidence type="ECO:0000256" key="5">
    <source>
        <dbReference type="ARBA" id="ARBA00023242"/>
    </source>
</evidence>
<evidence type="ECO:0000256" key="1">
    <source>
        <dbReference type="ARBA" id="ARBA00004123"/>
    </source>
</evidence>
<dbReference type="Proteomes" id="UP000030689">
    <property type="component" value="Unassembled WGS sequence"/>
</dbReference>
<comment type="subcellular location">
    <subcellularLocation>
        <location evidence="1">Nucleus</location>
    </subcellularLocation>
</comment>
<dbReference type="PANTHER" id="PTHR31541">
    <property type="entry name" value="B3 DOMAIN PLANT PROTEIN-RELATED"/>
    <property type="match status" value="1"/>
</dbReference>